<accession>A0ABN2FWV6</accession>
<gene>
    <name evidence="2" type="ORF">GCM10009744_63700</name>
</gene>
<keyword evidence="3" id="KW-1185">Reference proteome</keyword>
<feature type="transmembrane region" description="Helical" evidence="1">
    <location>
        <begin position="153"/>
        <end position="175"/>
    </location>
</feature>
<evidence type="ECO:0000313" key="2">
    <source>
        <dbReference type="EMBL" id="GAA1661195.1"/>
    </source>
</evidence>
<evidence type="ECO:0000256" key="1">
    <source>
        <dbReference type="SAM" id="Phobius"/>
    </source>
</evidence>
<name>A0ABN2FWV6_9ACTN</name>
<organism evidence="2 3">
    <name type="scientific">Kribbella alba</name>
    <dbReference type="NCBI Taxonomy" id="190197"/>
    <lineage>
        <taxon>Bacteria</taxon>
        <taxon>Bacillati</taxon>
        <taxon>Actinomycetota</taxon>
        <taxon>Actinomycetes</taxon>
        <taxon>Propionibacteriales</taxon>
        <taxon>Kribbellaceae</taxon>
        <taxon>Kribbella</taxon>
    </lineage>
</organism>
<keyword evidence="1" id="KW-1133">Transmembrane helix</keyword>
<keyword evidence="1" id="KW-0472">Membrane</keyword>
<evidence type="ECO:0000313" key="3">
    <source>
        <dbReference type="Proteomes" id="UP001501319"/>
    </source>
</evidence>
<feature type="transmembrane region" description="Helical" evidence="1">
    <location>
        <begin position="123"/>
        <end position="147"/>
    </location>
</feature>
<keyword evidence="1" id="KW-0812">Transmembrane</keyword>
<protein>
    <submittedName>
        <fullName evidence="2">Uncharacterized protein</fullName>
    </submittedName>
</protein>
<sequence>MTPAERISLWLAQLRASGRATVLARLAIGLAGAAALVVPSVQPWDQLDVVILLGVPLLVACVVLPDSAAALMFLVVVAGGWLYRAPSEVSWSLVITGIALLVVHLASAFAAQIPSYGKVGPRVLGRWLLPATIAALLGPVVAIAAALVRGADVPGSLLVTVGALAAATAAVWFAAGQSISSRD</sequence>
<dbReference type="EMBL" id="BAAANE010000015">
    <property type="protein sequence ID" value="GAA1661195.1"/>
    <property type="molecule type" value="Genomic_DNA"/>
</dbReference>
<dbReference type="RefSeq" id="WP_344116607.1">
    <property type="nucleotide sequence ID" value="NZ_BAAANE010000015.1"/>
</dbReference>
<dbReference type="Proteomes" id="UP001501319">
    <property type="component" value="Unassembled WGS sequence"/>
</dbReference>
<reference evidence="2 3" key="1">
    <citation type="journal article" date="2019" name="Int. J. Syst. Evol. Microbiol.">
        <title>The Global Catalogue of Microorganisms (GCM) 10K type strain sequencing project: providing services to taxonomists for standard genome sequencing and annotation.</title>
        <authorList>
            <consortium name="The Broad Institute Genomics Platform"/>
            <consortium name="The Broad Institute Genome Sequencing Center for Infectious Disease"/>
            <person name="Wu L."/>
            <person name="Ma J."/>
        </authorList>
    </citation>
    <scope>NUCLEOTIDE SEQUENCE [LARGE SCALE GENOMIC DNA]</scope>
    <source>
        <strain evidence="2 3">JCM 14306</strain>
    </source>
</reference>
<feature type="transmembrane region" description="Helical" evidence="1">
    <location>
        <begin position="89"/>
        <end position="111"/>
    </location>
</feature>
<proteinExistence type="predicted"/>
<feature type="transmembrane region" description="Helical" evidence="1">
    <location>
        <begin position="20"/>
        <end position="38"/>
    </location>
</feature>
<comment type="caution">
    <text evidence="2">The sequence shown here is derived from an EMBL/GenBank/DDBJ whole genome shotgun (WGS) entry which is preliminary data.</text>
</comment>
<feature type="transmembrane region" description="Helical" evidence="1">
    <location>
        <begin position="50"/>
        <end position="83"/>
    </location>
</feature>